<dbReference type="RefSeq" id="WP_189648807.1">
    <property type="nucleotide sequence ID" value="NZ_BMRC01000008.1"/>
</dbReference>
<evidence type="ECO:0000259" key="1">
    <source>
        <dbReference type="Pfam" id="PF13472"/>
    </source>
</evidence>
<accession>A0ABV5IHA3</accession>
<dbReference type="InterPro" id="IPR036514">
    <property type="entry name" value="SGNH_hydro_sf"/>
</dbReference>
<evidence type="ECO:0000313" key="2">
    <source>
        <dbReference type="EMBL" id="MFB9203929.1"/>
    </source>
</evidence>
<feature type="domain" description="SGNH hydrolase-type esterase" evidence="1">
    <location>
        <begin position="5"/>
        <end position="180"/>
    </location>
</feature>
<dbReference type="SUPFAM" id="SSF52266">
    <property type="entry name" value="SGNH hydrolase"/>
    <property type="match status" value="1"/>
</dbReference>
<gene>
    <name evidence="2" type="ORF">ACFFV7_22245</name>
</gene>
<evidence type="ECO:0000313" key="3">
    <source>
        <dbReference type="Proteomes" id="UP001589647"/>
    </source>
</evidence>
<protein>
    <submittedName>
        <fullName evidence="2">SGNH/GDSL hydrolase family protein</fullName>
    </submittedName>
</protein>
<dbReference type="PANTHER" id="PTHR30383">
    <property type="entry name" value="THIOESTERASE 1/PROTEASE 1/LYSOPHOSPHOLIPASE L1"/>
    <property type="match status" value="1"/>
</dbReference>
<sequence length="235" mass="25365">MKVICLGDSITRGQVSVDYVAMVRDRLPDATVINAGVNYEPSSELLKRLDDVVAQDPDVVTVLIGTNDANATLSNKRARGLRKRWKLTETPTAAAYAANLTAIAARLQNETMARVALMSPPVIGEDLDSLPVRRTREFAEIVRTVAAEQGVTYLPLNERMTADLEGTSPGTHYRPEGNQAQTAAIQHFLLGRSLDAISHGRGLRLTTDTVHLNSRGAAMIADLVQSFAARSTATA</sequence>
<name>A0ABV5IHA3_9ACTN</name>
<dbReference type="InterPro" id="IPR051532">
    <property type="entry name" value="Ester_Hydrolysis_Enzymes"/>
</dbReference>
<proteinExistence type="predicted"/>
<dbReference type="EMBL" id="JBHMEI010000016">
    <property type="protein sequence ID" value="MFB9203929.1"/>
    <property type="molecule type" value="Genomic_DNA"/>
</dbReference>
<comment type="caution">
    <text evidence="2">The sequence shown here is derived from an EMBL/GenBank/DDBJ whole genome shotgun (WGS) entry which is preliminary data.</text>
</comment>
<keyword evidence="3" id="KW-1185">Reference proteome</keyword>
<dbReference type="GO" id="GO:0016787">
    <property type="term" value="F:hydrolase activity"/>
    <property type="evidence" value="ECO:0007669"/>
    <property type="project" value="UniProtKB-KW"/>
</dbReference>
<dbReference type="Gene3D" id="3.40.50.1110">
    <property type="entry name" value="SGNH hydrolase"/>
    <property type="match status" value="1"/>
</dbReference>
<organism evidence="2 3">
    <name type="scientific">Nonomuraea spiralis</name>
    <dbReference type="NCBI Taxonomy" id="46182"/>
    <lineage>
        <taxon>Bacteria</taxon>
        <taxon>Bacillati</taxon>
        <taxon>Actinomycetota</taxon>
        <taxon>Actinomycetes</taxon>
        <taxon>Streptosporangiales</taxon>
        <taxon>Streptosporangiaceae</taxon>
        <taxon>Nonomuraea</taxon>
    </lineage>
</organism>
<keyword evidence="2" id="KW-0378">Hydrolase</keyword>
<dbReference type="Proteomes" id="UP001589647">
    <property type="component" value="Unassembled WGS sequence"/>
</dbReference>
<dbReference type="Pfam" id="PF13472">
    <property type="entry name" value="Lipase_GDSL_2"/>
    <property type="match status" value="1"/>
</dbReference>
<reference evidence="2 3" key="1">
    <citation type="submission" date="2024-09" db="EMBL/GenBank/DDBJ databases">
        <authorList>
            <person name="Sun Q."/>
            <person name="Mori K."/>
        </authorList>
    </citation>
    <scope>NUCLEOTIDE SEQUENCE [LARGE SCALE GENOMIC DNA]</scope>
    <source>
        <strain evidence="2 3">CCM 3426</strain>
    </source>
</reference>
<dbReference type="InterPro" id="IPR013830">
    <property type="entry name" value="SGNH_hydro"/>
</dbReference>